<keyword evidence="2" id="KW-0614">Plasmid</keyword>
<evidence type="ECO:0000313" key="1">
    <source>
        <dbReference type="EMBL" id="WVT06036.1"/>
    </source>
</evidence>
<geneLocation type="plasmid" evidence="2 3">
    <name>pSchITTGS70d</name>
</geneLocation>
<geneLocation type="plasmid" evidence="1 3">
    <name>pSchITTGS70a</name>
</geneLocation>
<sequence length="67" mass="6877">MAIQNGLHRAHLSKAPPSTLMTGTTTQIMLDLADVRADPKADEVAAAKTRVTKMAAAVALFASTAGA</sequence>
<name>A0ABZ2BM28_9HYPH</name>
<dbReference type="RefSeq" id="WP_331375105.1">
    <property type="nucleotide sequence ID" value="NZ_CP133149.1"/>
</dbReference>
<keyword evidence="3" id="KW-1185">Reference proteome</keyword>
<evidence type="ECO:0000313" key="3">
    <source>
        <dbReference type="Proteomes" id="UP001432360"/>
    </source>
</evidence>
<reference evidence="2" key="1">
    <citation type="submission" date="2023-08" db="EMBL/GenBank/DDBJ databases">
        <title>Complete genome sequence of Sinorhizobium chiapanecum ITTG S70 isolated from Acaciella angustissima nodules in Chiapas-Mexico.</title>
        <authorList>
            <person name="Rincon-Rosales R."/>
            <person name="Rogel M.A."/>
            <person name="Rincon-Medina C.I."/>
            <person name="Guerrero G."/>
            <person name="Manzano-Gomez L.A."/>
            <person name="Lopez-Lopez A."/>
            <person name="Rincon Molina F.A."/>
            <person name="Martinez-Romero E."/>
        </authorList>
    </citation>
    <scope>NUCLEOTIDE SEQUENCE</scope>
    <source>
        <strain evidence="2">ITTG S70</strain>
        <plasmid evidence="1">pSchITTGS70a</plasmid>
        <plasmid evidence="2">pSchITTGS70d</plasmid>
    </source>
</reference>
<dbReference type="Proteomes" id="UP001432360">
    <property type="component" value="Plasmid pSchITTGS70d"/>
</dbReference>
<dbReference type="InterPro" id="IPR010699">
    <property type="entry name" value="DUF1275"/>
</dbReference>
<dbReference type="Pfam" id="PF06912">
    <property type="entry name" value="DUF1275"/>
    <property type="match status" value="1"/>
</dbReference>
<evidence type="ECO:0000313" key="2">
    <source>
        <dbReference type="EMBL" id="WVT06744.1"/>
    </source>
</evidence>
<dbReference type="EMBL" id="CP133152">
    <property type="protein sequence ID" value="WVT06744.1"/>
    <property type="molecule type" value="Genomic_DNA"/>
</dbReference>
<dbReference type="Proteomes" id="UP001432360">
    <property type="component" value="Plasmid pSchITTGS70a"/>
</dbReference>
<protein>
    <submittedName>
        <fullName evidence="2">Uncharacterized protein</fullName>
    </submittedName>
</protein>
<accession>A0ABZ2BM28</accession>
<dbReference type="EMBL" id="CP133149">
    <property type="protein sequence ID" value="WVT06036.1"/>
    <property type="molecule type" value="Genomic_DNA"/>
</dbReference>
<gene>
    <name evidence="1" type="ORF">RB548_21290</name>
    <name evidence="2" type="ORF">RB548_28520</name>
</gene>
<proteinExistence type="predicted"/>
<organism evidence="2 3">
    <name type="scientific">Sinorhizobium chiapasense</name>
    <dbReference type="NCBI Taxonomy" id="501572"/>
    <lineage>
        <taxon>Bacteria</taxon>
        <taxon>Pseudomonadati</taxon>
        <taxon>Pseudomonadota</taxon>
        <taxon>Alphaproteobacteria</taxon>
        <taxon>Hyphomicrobiales</taxon>
        <taxon>Rhizobiaceae</taxon>
        <taxon>Sinorhizobium/Ensifer group</taxon>
        <taxon>Sinorhizobium</taxon>
    </lineage>
</organism>